<protein>
    <submittedName>
        <fullName evidence="1">Uncharacterized protein</fullName>
    </submittedName>
</protein>
<dbReference type="RefSeq" id="XP_058340330.1">
    <property type="nucleotide sequence ID" value="XM_058488910.1"/>
</dbReference>
<organism evidence="1 2">
    <name type="scientific">Lichtheimia ornata</name>
    <dbReference type="NCBI Taxonomy" id="688661"/>
    <lineage>
        <taxon>Eukaryota</taxon>
        <taxon>Fungi</taxon>
        <taxon>Fungi incertae sedis</taxon>
        <taxon>Mucoromycota</taxon>
        <taxon>Mucoromycotina</taxon>
        <taxon>Mucoromycetes</taxon>
        <taxon>Mucorales</taxon>
        <taxon>Lichtheimiaceae</taxon>
        <taxon>Lichtheimia</taxon>
    </lineage>
</organism>
<gene>
    <name evidence="1" type="ORF">O0I10_008909</name>
</gene>
<name>A0AAD7XZ64_9FUNG</name>
<comment type="caution">
    <text evidence="1">The sequence shown here is derived from an EMBL/GenBank/DDBJ whole genome shotgun (WGS) entry which is preliminary data.</text>
</comment>
<dbReference type="GeneID" id="83216316"/>
<reference evidence="1 2" key="1">
    <citation type="submission" date="2023-03" db="EMBL/GenBank/DDBJ databases">
        <title>Genome sequence of Lichtheimia ornata CBS 291.66.</title>
        <authorList>
            <person name="Mohabir J.T."/>
            <person name="Shea T.P."/>
            <person name="Kurbessoian T."/>
            <person name="Berby B."/>
            <person name="Fontaine J."/>
            <person name="Livny J."/>
            <person name="Gnirke A."/>
            <person name="Stajich J.E."/>
            <person name="Cuomo C.A."/>
        </authorList>
    </citation>
    <scope>NUCLEOTIDE SEQUENCE [LARGE SCALE GENOMIC DNA]</scope>
    <source>
        <strain evidence="1">CBS 291.66</strain>
    </source>
</reference>
<evidence type="ECO:0000313" key="2">
    <source>
        <dbReference type="Proteomes" id="UP001234581"/>
    </source>
</evidence>
<dbReference type="EMBL" id="JARTCD010000049">
    <property type="protein sequence ID" value="KAJ8655417.1"/>
    <property type="molecule type" value="Genomic_DNA"/>
</dbReference>
<dbReference type="Proteomes" id="UP001234581">
    <property type="component" value="Unassembled WGS sequence"/>
</dbReference>
<proteinExistence type="predicted"/>
<sequence>MDKAIMSTGMGLLRVPNDTITDQWLYDGAVTRRYVVRHVSTLPLRRGPFVVASCVVDEDDDRCEHRNENPTLWAVDEPL</sequence>
<evidence type="ECO:0000313" key="1">
    <source>
        <dbReference type="EMBL" id="KAJ8655417.1"/>
    </source>
</evidence>
<keyword evidence="2" id="KW-1185">Reference proteome</keyword>
<dbReference type="AlphaFoldDB" id="A0AAD7XZ64"/>
<accession>A0AAD7XZ64</accession>